<evidence type="ECO:0000313" key="3">
    <source>
        <dbReference type="EMBL" id="KAF2993211.1"/>
    </source>
</evidence>
<dbReference type="AlphaFoldDB" id="A0A9P4T4F2"/>
<gene>
    <name evidence="3" type="ORF">E8E13_000483</name>
</gene>
<sequence length="249" mass="28037">MATLPSPSLIPSPSRPFDTARLSLRAVRLPIDEALFTALNNDHLGYMNSSAPNITLPGPTQATKYCEHVAKECLVGAVIWLRDTPNDDASTNPAKQIPDDAIRSEWGTAIGEIHLSLPSTPAMAHHRSTSIGLTILPGYQGRGYGREAIEWALDYAFRRAGLHRVEIRAFGWNEGATRLYERMGFVREGTERKAYWHEGRWWDGVSLGMLEDEWWARRRAKSAREGEEEGRRASRAIRIEDEGSKEPLW</sequence>
<evidence type="ECO:0000313" key="4">
    <source>
        <dbReference type="Proteomes" id="UP000801428"/>
    </source>
</evidence>
<dbReference type="EMBL" id="SWKU01000057">
    <property type="protein sequence ID" value="KAF2993211.1"/>
    <property type="molecule type" value="Genomic_DNA"/>
</dbReference>
<feature type="region of interest" description="Disordered" evidence="1">
    <location>
        <begin position="220"/>
        <end position="249"/>
    </location>
</feature>
<dbReference type="InterPro" id="IPR051531">
    <property type="entry name" value="N-acetyltransferase"/>
</dbReference>
<evidence type="ECO:0000256" key="1">
    <source>
        <dbReference type="SAM" id="MobiDB-lite"/>
    </source>
</evidence>
<dbReference type="InterPro" id="IPR016181">
    <property type="entry name" value="Acyl_CoA_acyltransferase"/>
</dbReference>
<dbReference type="Proteomes" id="UP000801428">
    <property type="component" value="Unassembled WGS sequence"/>
</dbReference>
<reference evidence="3" key="1">
    <citation type="submission" date="2019-04" db="EMBL/GenBank/DDBJ databases">
        <title>Sequencing of skin fungus with MAO and IRED activity.</title>
        <authorList>
            <person name="Marsaioli A.J."/>
            <person name="Bonatto J.M.C."/>
            <person name="Reis Junior O."/>
        </authorList>
    </citation>
    <scope>NUCLEOTIDE SEQUENCE</scope>
    <source>
        <strain evidence="3">30M1</strain>
    </source>
</reference>
<name>A0A9P4T4F2_CURKU</name>
<dbReference type="OrthoDB" id="64477at2759"/>
<comment type="caution">
    <text evidence="3">The sequence shown here is derived from an EMBL/GenBank/DDBJ whole genome shotgun (WGS) entry which is preliminary data.</text>
</comment>
<feature type="domain" description="N-acetyltransferase" evidence="2">
    <location>
        <begin position="54"/>
        <end position="208"/>
    </location>
</feature>
<feature type="compositionally biased region" description="Basic and acidic residues" evidence="1">
    <location>
        <begin position="222"/>
        <end position="249"/>
    </location>
</feature>
<keyword evidence="4" id="KW-1185">Reference proteome</keyword>
<accession>A0A9P4T4F2</accession>
<dbReference type="GO" id="GO:0016747">
    <property type="term" value="F:acyltransferase activity, transferring groups other than amino-acyl groups"/>
    <property type="evidence" value="ECO:0007669"/>
    <property type="project" value="InterPro"/>
</dbReference>
<organism evidence="3 4">
    <name type="scientific">Curvularia kusanoi</name>
    <name type="common">Cochliobolus kusanoi</name>
    <dbReference type="NCBI Taxonomy" id="90978"/>
    <lineage>
        <taxon>Eukaryota</taxon>
        <taxon>Fungi</taxon>
        <taxon>Dikarya</taxon>
        <taxon>Ascomycota</taxon>
        <taxon>Pezizomycotina</taxon>
        <taxon>Dothideomycetes</taxon>
        <taxon>Pleosporomycetidae</taxon>
        <taxon>Pleosporales</taxon>
        <taxon>Pleosporineae</taxon>
        <taxon>Pleosporaceae</taxon>
        <taxon>Curvularia</taxon>
    </lineage>
</organism>
<dbReference type="Gene3D" id="3.40.630.30">
    <property type="match status" value="1"/>
</dbReference>
<proteinExistence type="predicted"/>
<dbReference type="Pfam" id="PF00583">
    <property type="entry name" value="Acetyltransf_1"/>
    <property type="match status" value="1"/>
</dbReference>
<dbReference type="PANTHER" id="PTHR43792">
    <property type="entry name" value="GNAT FAMILY, PUTATIVE (AFU_ORTHOLOGUE AFUA_3G00765)-RELATED-RELATED"/>
    <property type="match status" value="1"/>
</dbReference>
<dbReference type="CDD" id="cd04301">
    <property type="entry name" value="NAT_SF"/>
    <property type="match status" value="1"/>
</dbReference>
<dbReference type="SUPFAM" id="SSF55729">
    <property type="entry name" value="Acyl-CoA N-acyltransferases (Nat)"/>
    <property type="match status" value="1"/>
</dbReference>
<dbReference type="PROSITE" id="PS51186">
    <property type="entry name" value="GNAT"/>
    <property type="match status" value="1"/>
</dbReference>
<evidence type="ECO:0000259" key="2">
    <source>
        <dbReference type="PROSITE" id="PS51186"/>
    </source>
</evidence>
<dbReference type="PANTHER" id="PTHR43792:SF1">
    <property type="entry name" value="N-ACETYLTRANSFERASE DOMAIN-CONTAINING PROTEIN"/>
    <property type="match status" value="1"/>
</dbReference>
<dbReference type="InterPro" id="IPR000182">
    <property type="entry name" value="GNAT_dom"/>
</dbReference>
<protein>
    <recommendedName>
        <fullName evidence="2">N-acetyltransferase domain-containing protein</fullName>
    </recommendedName>
</protein>